<proteinExistence type="predicted"/>
<evidence type="ECO:0000313" key="3">
    <source>
        <dbReference type="Proteomes" id="UP000214688"/>
    </source>
</evidence>
<name>A0A223CW27_9BACL</name>
<reference evidence="2 3" key="1">
    <citation type="journal article" date="2015" name="Int. J. Syst. Evol. Microbiol.">
        <title>Tumebacillus algifaecis sp. nov., isolated from decomposing algal scum.</title>
        <authorList>
            <person name="Wu Y.F."/>
            <person name="Zhang B."/>
            <person name="Xing P."/>
            <person name="Wu Q.L."/>
            <person name="Liu S.J."/>
        </authorList>
    </citation>
    <scope>NUCLEOTIDE SEQUENCE [LARGE SCALE GENOMIC DNA]</scope>
    <source>
        <strain evidence="2 3">THMBR28</strain>
    </source>
</reference>
<organism evidence="2 3">
    <name type="scientific">Tumebacillus algifaecis</name>
    <dbReference type="NCBI Taxonomy" id="1214604"/>
    <lineage>
        <taxon>Bacteria</taxon>
        <taxon>Bacillati</taxon>
        <taxon>Bacillota</taxon>
        <taxon>Bacilli</taxon>
        <taxon>Bacillales</taxon>
        <taxon>Alicyclobacillaceae</taxon>
        <taxon>Tumebacillus</taxon>
    </lineage>
</organism>
<dbReference type="PANTHER" id="PTHR31616">
    <property type="entry name" value="TREHALASE"/>
    <property type="match status" value="1"/>
</dbReference>
<evidence type="ECO:0000313" key="2">
    <source>
        <dbReference type="EMBL" id="ASS73539.1"/>
    </source>
</evidence>
<feature type="domain" description="GH15-like" evidence="1">
    <location>
        <begin position="4"/>
        <end position="300"/>
    </location>
</feature>
<dbReference type="AlphaFoldDB" id="A0A223CW27"/>
<dbReference type="GO" id="GO:0005975">
    <property type="term" value="P:carbohydrate metabolic process"/>
    <property type="evidence" value="ECO:0007669"/>
    <property type="project" value="InterPro"/>
</dbReference>
<gene>
    <name evidence="2" type="ORF">CIG75_00135</name>
</gene>
<dbReference type="Proteomes" id="UP000214688">
    <property type="component" value="Chromosome"/>
</dbReference>
<dbReference type="SUPFAM" id="SSF48208">
    <property type="entry name" value="Six-hairpin glycosidases"/>
    <property type="match status" value="1"/>
</dbReference>
<evidence type="ECO:0000259" key="1">
    <source>
        <dbReference type="Pfam" id="PF00723"/>
    </source>
</evidence>
<dbReference type="RefSeq" id="WP_094234800.1">
    <property type="nucleotide sequence ID" value="NZ_CP022657.1"/>
</dbReference>
<dbReference type="GO" id="GO:0004553">
    <property type="term" value="F:hydrolase activity, hydrolyzing O-glycosyl compounds"/>
    <property type="evidence" value="ECO:0007669"/>
    <property type="project" value="UniProtKB-ARBA"/>
</dbReference>
<dbReference type="Gene3D" id="1.50.10.10">
    <property type="match status" value="1"/>
</dbReference>
<accession>A0A223CW27</accession>
<protein>
    <submittedName>
        <fullName evidence="2">Glycosyl hydrolase</fullName>
    </submittedName>
</protein>
<sequence>MDLYDRSIELIKRSQAANGSFPASPAFSTYQYCWLRDGTFTAYALDVAGEHKAAALYYRWVHRAILRHLHKFDTLLEKKRRGEQLTPELFWHCRYTIDGAEGTEPWGNFQLDGYGTYLWGVAEHAKRSRAAIMTAQDATDSEANGAVCAGGIEAFLTELRPSLEVTVRYLLEFWREPNFDCWEEGGDRIHPSSLAAVYGGLQEMADLLPDLRIRPVCAEIRAFVERCGVANGRFIKSVEHPTVDANLLWLVAPFAMFAPDDVRMVRTVEAIEAELCTGGVHRYPDDQFYGGGAWPLLTAWLGWYYLEVGDRQRAQELLAWVEAQADLQGHLPEQVPERLLYPEAQQQWVKRWGEPACPLLWSHAMYIVLVQKMEEGRRR</sequence>
<dbReference type="KEGG" id="tab:CIG75_00135"/>
<keyword evidence="2" id="KW-0378">Hydrolase</keyword>
<dbReference type="InterPro" id="IPR008928">
    <property type="entry name" value="6-hairpin_glycosidase_sf"/>
</dbReference>
<dbReference type="InterPro" id="IPR011613">
    <property type="entry name" value="GH15-like"/>
</dbReference>
<keyword evidence="3" id="KW-1185">Reference proteome</keyword>
<dbReference type="Pfam" id="PF00723">
    <property type="entry name" value="Glyco_hydro_15"/>
    <property type="match status" value="1"/>
</dbReference>
<dbReference type="OrthoDB" id="3902805at2"/>
<dbReference type="InterPro" id="IPR012341">
    <property type="entry name" value="6hp_glycosidase-like_sf"/>
</dbReference>
<dbReference type="PANTHER" id="PTHR31616:SF0">
    <property type="entry name" value="GLUCAN 1,4-ALPHA-GLUCOSIDASE"/>
    <property type="match status" value="1"/>
</dbReference>
<dbReference type="EMBL" id="CP022657">
    <property type="protein sequence ID" value="ASS73539.1"/>
    <property type="molecule type" value="Genomic_DNA"/>
</dbReference>